<dbReference type="Gene3D" id="3.40.390.10">
    <property type="entry name" value="Collagenase (Catalytic Domain)"/>
    <property type="match status" value="1"/>
</dbReference>
<sequence length="165" mass="18618">MQRLTKFSCYSMIGRNGGRQGVSIGENCVKEGVIEHEIGHALGMWHQQSRPDAQSYIKGINPFLGLIRLHPPSYVSDFMQRDEKDINTLGIPYDLGSVMHYGSTAFSADQTSKTLLTRDPLYQSTIGQRETLSFFDIETINKAYCPGTVFFSQWCSLRIHLHVSP</sequence>
<dbReference type="Pfam" id="PF01400">
    <property type="entry name" value="Astacin"/>
    <property type="match status" value="1"/>
</dbReference>
<dbReference type="PROSITE" id="PS51864">
    <property type="entry name" value="ASTACIN"/>
    <property type="match status" value="1"/>
</dbReference>
<comment type="cofactor">
    <cofactor evidence="1 2">
        <name>Zn(2+)</name>
        <dbReference type="ChEBI" id="CHEBI:29105"/>
    </cofactor>
    <text evidence="1 2">Binds 1 zinc ion per subunit.</text>
</comment>
<accession>A0A0C2BJG7</accession>
<feature type="binding site" evidence="1">
    <location>
        <position position="46"/>
    </location>
    <ligand>
        <name>Zn(2+)</name>
        <dbReference type="ChEBI" id="CHEBI:29105"/>
        <note>catalytic</note>
    </ligand>
</feature>
<dbReference type="InterPro" id="IPR001506">
    <property type="entry name" value="Peptidase_M12A"/>
</dbReference>
<evidence type="ECO:0000259" key="3">
    <source>
        <dbReference type="PROSITE" id="PS51864"/>
    </source>
</evidence>
<dbReference type="SUPFAM" id="SSF55486">
    <property type="entry name" value="Metalloproteases ('zincins'), catalytic domain"/>
    <property type="match status" value="1"/>
</dbReference>
<gene>
    <name evidence="4" type="ORF">ANCDUO_26099</name>
</gene>
<dbReference type="PRINTS" id="PR00480">
    <property type="entry name" value="ASTACIN"/>
</dbReference>
<evidence type="ECO:0000313" key="5">
    <source>
        <dbReference type="Proteomes" id="UP000054047"/>
    </source>
</evidence>
<keyword evidence="5" id="KW-1185">Reference proteome</keyword>
<evidence type="ECO:0000256" key="2">
    <source>
        <dbReference type="RuleBase" id="RU361183"/>
    </source>
</evidence>
<feature type="binding site" evidence="1">
    <location>
        <position position="40"/>
    </location>
    <ligand>
        <name>Zn(2+)</name>
        <dbReference type="ChEBI" id="CHEBI:29105"/>
        <note>catalytic</note>
    </ligand>
</feature>
<evidence type="ECO:0000313" key="4">
    <source>
        <dbReference type="EMBL" id="KIH43888.1"/>
    </source>
</evidence>
<keyword evidence="1 2" id="KW-0645">Protease</keyword>
<keyword evidence="1 2" id="KW-0378">Hydrolase</keyword>
<feature type="binding site" evidence="1">
    <location>
        <position position="36"/>
    </location>
    <ligand>
        <name>Zn(2+)</name>
        <dbReference type="ChEBI" id="CHEBI:29105"/>
        <note>catalytic</note>
    </ligand>
</feature>
<dbReference type="AlphaFoldDB" id="A0A0C2BJG7"/>
<dbReference type="MEROPS" id="M12.319"/>
<evidence type="ECO:0000256" key="1">
    <source>
        <dbReference type="PROSITE-ProRule" id="PRU01211"/>
    </source>
</evidence>
<keyword evidence="1 2" id="KW-0479">Metal-binding</keyword>
<feature type="domain" description="Peptidase M12A" evidence="3">
    <location>
        <begin position="1"/>
        <end position="146"/>
    </location>
</feature>
<keyword evidence="1 2" id="KW-0482">Metalloprotease</keyword>
<protein>
    <recommendedName>
        <fullName evidence="2">Metalloendopeptidase</fullName>
        <ecNumber evidence="2">3.4.24.-</ecNumber>
    </recommendedName>
</protein>
<dbReference type="GO" id="GO:0006508">
    <property type="term" value="P:proteolysis"/>
    <property type="evidence" value="ECO:0007669"/>
    <property type="project" value="UniProtKB-KW"/>
</dbReference>
<dbReference type="PANTHER" id="PTHR10127:SF849">
    <property type="entry name" value="ZINC METALLOPROTEINASE NAS-36"/>
    <property type="match status" value="1"/>
</dbReference>
<proteinExistence type="predicted"/>
<dbReference type="OrthoDB" id="291007at2759"/>
<dbReference type="EC" id="3.4.24.-" evidence="2"/>
<dbReference type="InterPro" id="IPR024079">
    <property type="entry name" value="MetalloPept_cat_dom_sf"/>
</dbReference>
<dbReference type="PANTHER" id="PTHR10127">
    <property type="entry name" value="DISCOIDIN, CUB, EGF, LAMININ , AND ZINC METALLOPROTEASE DOMAIN CONTAINING"/>
    <property type="match status" value="1"/>
</dbReference>
<name>A0A0C2BJG7_9BILA</name>
<dbReference type="GO" id="GO:0004222">
    <property type="term" value="F:metalloendopeptidase activity"/>
    <property type="evidence" value="ECO:0007669"/>
    <property type="project" value="UniProtKB-UniRule"/>
</dbReference>
<comment type="caution">
    <text evidence="1">Lacks conserved residue(s) required for the propagation of feature annotation.</text>
</comment>
<dbReference type="GO" id="GO:0008270">
    <property type="term" value="F:zinc ion binding"/>
    <property type="evidence" value="ECO:0007669"/>
    <property type="project" value="UniProtKB-UniRule"/>
</dbReference>
<feature type="active site" evidence="1">
    <location>
        <position position="37"/>
    </location>
</feature>
<reference evidence="4 5" key="1">
    <citation type="submission" date="2013-12" db="EMBL/GenBank/DDBJ databases">
        <title>Draft genome of the parsitic nematode Ancylostoma duodenale.</title>
        <authorList>
            <person name="Mitreva M."/>
        </authorList>
    </citation>
    <scope>NUCLEOTIDE SEQUENCE [LARGE SCALE GENOMIC DNA]</scope>
    <source>
        <strain evidence="4 5">Zhejiang</strain>
    </source>
</reference>
<dbReference type="Proteomes" id="UP000054047">
    <property type="component" value="Unassembled WGS sequence"/>
</dbReference>
<organism evidence="4 5">
    <name type="scientific">Ancylostoma duodenale</name>
    <dbReference type="NCBI Taxonomy" id="51022"/>
    <lineage>
        <taxon>Eukaryota</taxon>
        <taxon>Metazoa</taxon>
        <taxon>Ecdysozoa</taxon>
        <taxon>Nematoda</taxon>
        <taxon>Chromadorea</taxon>
        <taxon>Rhabditida</taxon>
        <taxon>Rhabditina</taxon>
        <taxon>Rhabditomorpha</taxon>
        <taxon>Strongyloidea</taxon>
        <taxon>Ancylostomatidae</taxon>
        <taxon>Ancylostomatinae</taxon>
        <taxon>Ancylostoma</taxon>
    </lineage>
</organism>
<dbReference type="EMBL" id="KN781999">
    <property type="protein sequence ID" value="KIH43888.1"/>
    <property type="molecule type" value="Genomic_DNA"/>
</dbReference>
<keyword evidence="1 2" id="KW-0862">Zinc</keyword>